<feature type="compositionally biased region" description="Basic and acidic residues" evidence="1">
    <location>
        <begin position="330"/>
        <end position="351"/>
    </location>
</feature>
<feature type="compositionally biased region" description="Basic residues" evidence="1">
    <location>
        <begin position="86"/>
        <end position="108"/>
    </location>
</feature>
<accession>A0A6J4LBX4</accession>
<sequence>EHRSARRRRRGHRSGRRGRPAPAGRAVLPPERAAAVRERPVGRVHAALRRARGRRRGRLDRRPHRARPRRLLGRRRHLEAAGTEVRRRRRRGRRQLLRLAHGPRRAARRERGQPARAGRRAQGHRGQPQLHHHGGDAGAQAAARRGRPRPDRGEHLPGSVRERARRRGGARRPDPQDRGARDRAGARRLGRRLPRAGQVRRADRLQRPADGRLPRRRRVVRDRRGAEAPQREPQDPGDPRPAGLGHLRARPGLQRSLAVAQRRVRAAAVRGRGDGPAARRPGRRAVGRADAAAGCRARPELRRTAARGRAVGAGAVRQQRQPAQGSGPQRRPDRRAARRLPDTHAVAHADM</sequence>
<gene>
    <name evidence="2" type="ORF">AVDCRST_MAG16-981</name>
</gene>
<name>A0A6J4LBX4_9ACTN</name>
<feature type="compositionally biased region" description="Basic residues" evidence="1">
    <location>
        <begin position="46"/>
        <end position="77"/>
    </location>
</feature>
<evidence type="ECO:0000256" key="1">
    <source>
        <dbReference type="SAM" id="MobiDB-lite"/>
    </source>
</evidence>
<organism evidence="2">
    <name type="scientific">uncultured Frankineae bacterium</name>
    <dbReference type="NCBI Taxonomy" id="437475"/>
    <lineage>
        <taxon>Bacteria</taxon>
        <taxon>Bacillati</taxon>
        <taxon>Actinomycetota</taxon>
        <taxon>Actinomycetes</taxon>
        <taxon>Frankiales</taxon>
        <taxon>environmental samples</taxon>
    </lineage>
</organism>
<feature type="compositionally biased region" description="Low complexity" evidence="1">
    <location>
        <begin position="264"/>
        <end position="279"/>
    </location>
</feature>
<feature type="region of interest" description="Disordered" evidence="1">
    <location>
        <begin position="1"/>
        <end position="252"/>
    </location>
</feature>
<dbReference type="EMBL" id="CADCUE010000079">
    <property type="protein sequence ID" value="CAA9324684.1"/>
    <property type="molecule type" value="Genomic_DNA"/>
</dbReference>
<dbReference type="AlphaFoldDB" id="A0A6J4LBX4"/>
<dbReference type="EC" id="1.2.1.11" evidence="2"/>
<dbReference type="GO" id="GO:0004073">
    <property type="term" value="F:aspartate-semialdehyde dehydrogenase activity"/>
    <property type="evidence" value="ECO:0007669"/>
    <property type="project" value="UniProtKB-EC"/>
</dbReference>
<protein>
    <submittedName>
        <fullName evidence="2">Aspartate-semialdehyde dehydrogenase</fullName>
        <ecNumber evidence="2">1.2.1.11</ecNumber>
    </submittedName>
</protein>
<feature type="non-terminal residue" evidence="2">
    <location>
        <position position="351"/>
    </location>
</feature>
<feature type="compositionally biased region" description="Basic and acidic residues" evidence="1">
    <location>
        <begin position="171"/>
        <end position="185"/>
    </location>
</feature>
<keyword evidence="2" id="KW-0560">Oxidoreductase</keyword>
<feature type="compositionally biased region" description="Low complexity" evidence="1">
    <location>
        <begin position="307"/>
        <end position="321"/>
    </location>
</feature>
<reference evidence="2" key="1">
    <citation type="submission" date="2020-02" db="EMBL/GenBank/DDBJ databases">
        <authorList>
            <person name="Meier V. D."/>
        </authorList>
    </citation>
    <scope>NUCLEOTIDE SEQUENCE</scope>
    <source>
        <strain evidence="2">AVDCRST_MAG16</strain>
    </source>
</reference>
<proteinExistence type="predicted"/>
<feature type="compositionally biased region" description="Basic and acidic residues" evidence="1">
    <location>
        <begin position="200"/>
        <end position="213"/>
    </location>
</feature>
<evidence type="ECO:0000313" key="2">
    <source>
        <dbReference type="EMBL" id="CAA9324684.1"/>
    </source>
</evidence>
<feature type="compositionally biased region" description="Basic residues" evidence="1">
    <location>
        <begin position="1"/>
        <end position="19"/>
    </location>
</feature>
<feature type="region of interest" description="Disordered" evidence="1">
    <location>
        <begin position="264"/>
        <end position="351"/>
    </location>
</feature>
<feature type="non-terminal residue" evidence="2">
    <location>
        <position position="1"/>
    </location>
</feature>
<feature type="compositionally biased region" description="Basic and acidic residues" evidence="1">
    <location>
        <begin position="222"/>
        <end position="238"/>
    </location>
</feature>